<name>A0A8T2U9H3_CERRI</name>
<evidence type="ECO:0000313" key="1">
    <source>
        <dbReference type="EMBL" id="KAH7432891.1"/>
    </source>
</evidence>
<comment type="caution">
    <text evidence="1">The sequence shown here is derived from an EMBL/GenBank/DDBJ whole genome shotgun (WGS) entry which is preliminary data.</text>
</comment>
<gene>
    <name evidence="1" type="ORF">KP509_07G044800</name>
</gene>
<dbReference type="AlphaFoldDB" id="A0A8T2U9H3"/>
<dbReference type="EMBL" id="CM035412">
    <property type="protein sequence ID" value="KAH7432891.1"/>
    <property type="molecule type" value="Genomic_DNA"/>
</dbReference>
<accession>A0A8T2U9H3</accession>
<sequence length="101" mass="11373">MMEDAIRQMIERKGSALWLPGTRWQDVNVAAQNHGVSSASACLNPAKLVLKYPLFPFVGLDFLSNLILLRLARISIASLEFTHLLCKLSKFKQLLFGWKGK</sequence>
<dbReference type="Proteomes" id="UP000825935">
    <property type="component" value="Chromosome 7"/>
</dbReference>
<organism evidence="1 2">
    <name type="scientific">Ceratopteris richardii</name>
    <name type="common">Triangle waterfern</name>
    <dbReference type="NCBI Taxonomy" id="49495"/>
    <lineage>
        <taxon>Eukaryota</taxon>
        <taxon>Viridiplantae</taxon>
        <taxon>Streptophyta</taxon>
        <taxon>Embryophyta</taxon>
        <taxon>Tracheophyta</taxon>
        <taxon>Polypodiopsida</taxon>
        <taxon>Polypodiidae</taxon>
        <taxon>Polypodiales</taxon>
        <taxon>Pteridineae</taxon>
        <taxon>Pteridaceae</taxon>
        <taxon>Parkerioideae</taxon>
        <taxon>Ceratopteris</taxon>
    </lineage>
</organism>
<keyword evidence="2" id="KW-1185">Reference proteome</keyword>
<proteinExistence type="predicted"/>
<evidence type="ECO:0000313" key="2">
    <source>
        <dbReference type="Proteomes" id="UP000825935"/>
    </source>
</evidence>
<protein>
    <submittedName>
        <fullName evidence="1">Uncharacterized protein</fullName>
    </submittedName>
</protein>
<reference evidence="1" key="1">
    <citation type="submission" date="2021-08" db="EMBL/GenBank/DDBJ databases">
        <title>WGS assembly of Ceratopteris richardii.</title>
        <authorList>
            <person name="Marchant D.B."/>
            <person name="Chen G."/>
            <person name="Jenkins J."/>
            <person name="Shu S."/>
            <person name="Leebens-Mack J."/>
            <person name="Grimwood J."/>
            <person name="Schmutz J."/>
            <person name="Soltis P."/>
            <person name="Soltis D."/>
            <person name="Chen Z.-H."/>
        </authorList>
    </citation>
    <scope>NUCLEOTIDE SEQUENCE</scope>
    <source>
        <strain evidence="1">Whitten #5841</strain>
        <tissue evidence="1">Leaf</tissue>
    </source>
</reference>